<dbReference type="AlphaFoldDB" id="A0A8I0AA43"/>
<gene>
    <name evidence="2" type="ORF">H8S54_09810</name>
</gene>
<dbReference type="InterPro" id="IPR010918">
    <property type="entry name" value="PurM-like_C_dom"/>
</dbReference>
<dbReference type="SUPFAM" id="SSF56042">
    <property type="entry name" value="PurM C-terminal domain-like"/>
    <property type="match status" value="1"/>
</dbReference>
<reference evidence="2 3" key="1">
    <citation type="submission" date="2020-08" db="EMBL/GenBank/DDBJ databases">
        <title>Genome public.</title>
        <authorList>
            <person name="Liu C."/>
            <person name="Sun Q."/>
        </authorList>
    </citation>
    <scope>NUCLEOTIDE SEQUENCE [LARGE SCALE GENOMIC DNA]</scope>
    <source>
        <strain evidence="2 3">BX17</strain>
    </source>
</reference>
<dbReference type="EMBL" id="JACOOT010000023">
    <property type="protein sequence ID" value="MBC5651399.1"/>
    <property type="molecule type" value="Genomic_DNA"/>
</dbReference>
<sequence>MRLGKAAMEALQAEICGQLSPGNELVVAGAVALKGTALIAKEKHEILREHFSQGFLYDSENMQESYGVGENPEESAAWETAKKAGATALYAMGEGGFLSALWKMAEASQVGLEMDFTKVPIRQETIEICEIFDVNPYKLQSEGTILIGVPAGEALVLELRRMGLMAAVIGQTNSGNDRMLYYNGNGRYLERPAKDEIYKVLQKQEIIIE</sequence>
<proteinExistence type="predicted"/>
<dbReference type="Proteomes" id="UP000652847">
    <property type="component" value="Unassembled WGS sequence"/>
</dbReference>
<name>A0A8I0AA43_9FIRM</name>
<dbReference type="PANTHER" id="PTHR30303">
    <property type="entry name" value="HYDROGENASE ISOENZYMES FORMATION PROTEIN HYPE"/>
    <property type="match status" value="1"/>
</dbReference>
<dbReference type="PANTHER" id="PTHR30303:SF4">
    <property type="entry name" value="HYDROGENASE EXPRESSION_FORMATION PROTEIN HYPE"/>
    <property type="match status" value="1"/>
</dbReference>
<organism evidence="2 3">
    <name type="scientific">Blautia segnis</name>
    <dbReference type="NCBI Taxonomy" id="2763030"/>
    <lineage>
        <taxon>Bacteria</taxon>
        <taxon>Bacillati</taxon>
        <taxon>Bacillota</taxon>
        <taxon>Clostridia</taxon>
        <taxon>Lachnospirales</taxon>
        <taxon>Lachnospiraceae</taxon>
        <taxon>Blautia</taxon>
    </lineage>
</organism>
<dbReference type="InterPro" id="IPR011854">
    <property type="entry name" value="HypE"/>
</dbReference>
<comment type="caution">
    <text evidence="2">The sequence shown here is derived from an EMBL/GenBank/DDBJ whole genome shotgun (WGS) entry which is preliminary data.</text>
</comment>
<dbReference type="GO" id="GO:0051604">
    <property type="term" value="P:protein maturation"/>
    <property type="evidence" value="ECO:0007669"/>
    <property type="project" value="TreeGrafter"/>
</dbReference>
<keyword evidence="3" id="KW-1185">Reference proteome</keyword>
<feature type="domain" description="PurM-like C-terminal" evidence="1">
    <location>
        <begin position="21"/>
        <end position="176"/>
    </location>
</feature>
<evidence type="ECO:0000313" key="2">
    <source>
        <dbReference type="EMBL" id="MBC5651399.1"/>
    </source>
</evidence>
<evidence type="ECO:0000313" key="3">
    <source>
        <dbReference type="Proteomes" id="UP000652847"/>
    </source>
</evidence>
<evidence type="ECO:0000259" key="1">
    <source>
        <dbReference type="Pfam" id="PF02769"/>
    </source>
</evidence>
<dbReference type="InterPro" id="IPR036676">
    <property type="entry name" value="PurM-like_C_sf"/>
</dbReference>
<dbReference type="Gene3D" id="3.90.650.10">
    <property type="entry name" value="PurM-like C-terminal domain"/>
    <property type="match status" value="1"/>
</dbReference>
<dbReference type="Pfam" id="PF02769">
    <property type="entry name" value="AIRS_C"/>
    <property type="match status" value="1"/>
</dbReference>
<dbReference type="RefSeq" id="WP_021925196.1">
    <property type="nucleotide sequence ID" value="NZ_JACOOT010000023.1"/>
</dbReference>
<protein>
    <submittedName>
        <fullName evidence="2">Hydrogenase maturation factor</fullName>
    </submittedName>
</protein>
<accession>A0A8I0AA43</accession>